<name>A0AAE1DI39_9GAST</name>
<evidence type="ECO:0000313" key="3">
    <source>
        <dbReference type="Proteomes" id="UP001283361"/>
    </source>
</evidence>
<proteinExistence type="predicted"/>
<dbReference type="EMBL" id="JAWDGP010003795">
    <property type="protein sequence ID" value="KAK3770610.1"/>
    <property type="molecule type" value="Genomic_DNA"/>
</dbReference>
<keyword evidence="3" id="KW-1185">Reference proteome</keyword>
<feature type="region of interest" description="Disordered" evidence="1">
    <location>
        <begin position="98"/>
        <end position="127"/>
    </location>
</feature>
<dbReference type="AlphaFoldDB" id="A0AAE1DI39"/>
<feature type="compositionally biased region" description="Polar residues" evidence="1">
    <location>
        <begin position="45"/>
        <end position="56"/>
    </location>
</feature>
<gene>
    <name evidence="2" type="ORF">RRG08_052952</name>
</gene>
<evidence type="ECO:0000313" key="2">
    <source>
        <dbReference type="EMBL" id="KAK3770610.1"/>
    </source>
</evidence>
<dbReference type="Proteomes" id="UP001283361">
    <property type="component" value="Unassembled WGS sequence"/>
</dbReference>
<accession>A0AAE1DI39</accession>
<evidence type="ECO:0000256" key="1">
    <source>
        <dbReference type="SAM" id="MobiDB-lite"/>
    </source>
</evidence>
<reference evidence="2" key="1">
    <citation type="journal article" date="2023" name="G3 (Bethesda)">
        <title>A reference genome for the long-term kleptoplast-retaining sea slug Elysia crispata morphotype clarki.</title>
        <authorList>
            <person name="Eastman K.E."/>
            <person name="Pendleton A.L."/>
            <person name="Shaikh M.A."/>
            <person name="Suttiyut T."/>
            <person name="Ogas R."/>
            <person name="Tomko P."/>
            <person name="Gavelis G."/>
            <person name="Widhalm J.R."/>
            <person name="Wisecaver J.H."/>
        </authorList>
    </citation>
    <scope>NUCLEOTIDE SEQUENCE</scope>
    <source>
        <strain evidence="2">ECLA1</strain>
    </source>
</reference>
<comment type="caution">
    <text evidence="2">The sequence shown here is derived from an EMBL/GenBank/DDBJ whole genome shotgun (WGS) entry which is preliminary data.</text>
</comment>
<sequence>MDPKVTYFRPASRDQSSNMDQARQDVSRGPLRSSRHARARQHSQESTVSIELTNSGGDKGLDSGGTSSGSKSVAFRAGPHEQYWNMAQEVDEELQAASDMSQEINGTGSSDIQASGSGRVGSTASDSSVRIEVSTECSSGGIGSTASDSSVRIEVSTECSSDGIDSIASDSSVRIEVSTECSSGGIGSTASDSSVRIEVSTEYSSGGIESTASDRSVRIEVSTECSSGGIDSTASNSSVRIEVSTECSFSGIVASFIMVITDIVMSPNVIGNDTPLKLILH</sequence>
<organism evidence="2 3">
    <name type="scientific">Elysia crispata</name>
    <name type="common">lettuce slug</name>
    <dbReference type="NCBI Taxonomy" id="231223"/>
    <lineage>
        <taxon>Eukaryota</taxon>
        <taxon>Metazoa</taxon>
        <taxon>Spiralia</taxon>
        <taxon>Lophotrochozoa</taxon>
        <taxon>Mollusca</taxon>
        <taxon>Gastropoda</taxon>
        <taxon>Heterobranchia</taxon>
        <taxon>Euthyneura</taxon>
        <taxon>Panpulmonata</taxon>
        <taxon>Sacoglossa</taxon>
        <taxon>Placobranchoidea</taxon>
        <taxon>Plakobranchidae</taxon>
        <taxon>Elysia</taxon>
    </lineage>
</organism>
<protein>
    <submittedName>
        <fullName evidence="2">Uncharacterized protein</fullName>
    </submittedName>
</protein>
<feature type="region of interest" description="Disordered" evidence="1">
    <location>
        <begin position="1"/>
        <end position="73"/>
    </location>
</feature>